<dbReference type="SUPFAM" id="SSF50494">
    <property type="entry name" value="Trypsin-like serine proteases"/>
    <property type="match status" value="1"/>
</dbReference>
<keyword evidence="1" id="KW-0802">TPR repeat</keyword>
<dbReference type="Gene3D" id="2.40.10.10">
    <property type="entry name" value="Trypsin-like serine proteases"/>
    <property type="match status" value="2"/>
</dbReference>
<keyword evidence="2" id="KW-0812">Transmembrane</keyword>
<dbReference type="InterPro" id="IPR009003">
    <property type="entry name" value="Peptidase_S1_PA"/>
</dbReference>
<evidence type="ECO:0000313" key="5">
    <source>
        <dbReference type="Proteomes" id="UP000256709"/>
    </source>
</evidence>
<dbReference type="PANTHER" id="PTHR43019:SF23">
    <property type="entry name" value="PROTEASE DO-LIKE 5, CHLOROPLASTIC"/>
    <property type="match status" value="1"/>
</dbReference>
<accession>A0A3E0VQC5</accession>
<feature type="signal peptide" evidence="3">
    <location>
        <begin position="1"/>
        <end position="41"/>
    </location>
</feature>
<organism evidence="4 5">
    <name type="scientific">Subtercola boreus</name>
    <dbReference type="NCBI Taxonomy" id="120213"/>
    <lineage>
        <taxon>Bacteria</taxon>
        <taxon>Bacillati</taxon>
        <taxon>Actinomycetota</taxon>
        <taxon>Actinomycetes</taxon>
        <taxon>Micrococcales</taxon>
        <taxon>Microbacteriaceae</taxon>
        <taxon>Subtercola</taxon>
    </lineage>
</organism>
<dbReference type="PROSITE" id="PS00134">
    <property type="entry name" value="TRYPSIN_HIS"/>
    <property type="match status" value="1"/>
</dbReference>
<evidence type="ECO:0000313" key="4">
    <source>
        <dbReference type="EMBL" id="RFA11911.1"/>
    </source>
</evidence>
<dbReference type="Pfam" id="PF13365">
    <property type="entry name" value="Trypsin_2"/>
    <property type="match status" value="1"/>
</dbReference>
<dbReference type="GO" id="GO:0004252">
    <property type="term" value="F:serine-type endopeptidase activity"/>
    <property type="evidence" value="ECO:0007669"/>
    <property type="project" value="InterPro"/>
</dbReference>
<evidence type="ECO:0000256" key="2">
    <source>
        <dbReference type="SAM" id="Phobius"/>
    </source>
</evidence>
<keyword evidence="3" id="KW-0732">Signal</keyword>
<sequence>MNVVKRTTHESLKQGALGALLVCGALSAGLALTGSALPASAAVAMAEPLNELSQEHLAAIGEAGTVYLSGTWSGFVNFPLPDGTTAWSDQIDASFSCSGFVASSDGFVVTAGHCADVAEGKTALVDQFLSNEVDNGDITEAEAQAYIAAGAEGAWPVEGQKTGEAPVLAMKVYPAISISADSASGFTAVLQDDRPIGQGDVALFKIDAPSPLPVLVVSGEQPATGQKVDAIGYPGNVTGLVSGNPQPTFAQGQVSGRQQTDGGPFTQIGVTMSPGMSGGPVIDTSGDVIGTISFGPSGDTQQLNFAAAPETISALLSRNGVKNVLGAADSHFRAGLAEYFDGKYHAAADDLGKAVAANPQNAIAQQYQAKATEAFPRENTTGWLLWVAIGGAVFLLLVIGLVLLLVLRGRRKRRAALPRTDVPFSTLPAGGAAPGEPAAAVFAAPVAAASVASPSIPAVQPAPTVPPAPAPAPAPSATHCGSCGTETAAGQRFCTACGHPVQAP</sequence>
<evidence type="ECO:0008006" key="6">
    <source>
        <dbReference type="Google" id="ProtNLM"/>
    </source>
</evidence>
<dbReference type="PANTHER" id="PTHR43019">
    <property type="entry name" value="SERINE ENDOPROTEASE DEGS"/>
    <property type="match status" value="1"/>
</dbReference>
<dbReference type="Proteomes" id="UP000256709">
    <property type="component" value="Unassembled WGS sequence"/>
</dbReference>
<dbReference type="AlphaFoldDB" id="A0A3E0VQC5"/>
<evidence type="ECO:0000256" key="1">
    <source>
        <dbReference type="PROSITE-ProRule" id="PRU00339"/>
    </source>
</evidence>
<dbReference type="OrthoDB" id="3497273at2"/>
<keyword evidence="2" id="KW-0472">Membrane</keyword>
<dbReference type="InterPro" id="IPR019734">
    <property type="entry name" value="TPR_rpt"/>
</dbReference>
<dbReference type="RefSeq" id="WP_116283352.1">
    <property type="nucleotide sequence ID" value="NZ_NBXA01000022.1"/>
</dbReference>
<dbReference type="EMBL" id="NBXA01000022">
    <property type="protein sequence ID" value="RFA11911.1"/>
    <property type="molecule type" value="Genomic_DNA"/>
</dbReference>
<proteinExistence type="predicted"/>
<reference evidence="4 5" key="1">
    <citation type="submission" date="2017-04" db="EMBL/GenBank/DDBJ databases">
        <title>Comparative genome analysis of Subtercola boreus.</title>
        <authorList>
            <person name="Cho Y.-J."/>
            <person name="Cho A."/>
            <person name="Kim O.-S."/>
            <person name="Lee J.-I."/>
        </authorList>
    </citation>
    <scope>NUCLEOTIDE SEQUENCE [LARGE SCALE GENOMIC DNA]</scope>
    <source>
        <strain evidence="4 5">P27444</strain>
    </source>
</reference>
<evidence type="ECO:0000256" key="3">
    <source>
        <dbReference type="SAM" id="SignalP"/>
    </source>
</evidence>
<keyword evidence="2" id="KW-1133">Transmembrane helix</keyword>
<dbReference type="GO" id="GO:0006508">
    <property type="term" value="P:proteolysis"/>
    <property type="evidence" value="ECO:0007669"/>
    <property type="project" value="InterPro"/>
</dbReference>
<protein>
    <recommendedName>
        <fullName evidence="6">Zinc-ribbon domain-containing protein</fullName>
    </recommendedName>
</protein>
<gene>
    <name evidence="4" type="ORF">B7R21_11220</name>
</gene>
<feature type="repeat" description="TPR" evidence="1">
    <location>
        <begin position="328"/>
        <end position="361"/>
    </location>
</feature>
<name>A0A3E0VQC5_9MICO</name>
<dbReference type="PROSITE" id="PS50005">
    <property type="entry name" value="TPR"/>
    <property type="match status" value="1"/>
</dbReference>
<dbReference type="InterPro" id="IPR018114">
    <property type="entry name" value="TRYPSIN_HIS"/>
</dbReference>
<feature type="chain" id="PRO_5017707846" description="Zinc-ribbon domain-containing protein" evidence="3">
    <location>
        <begin position="42"/>
        <end position="504"/>
    </location>
</feature>
<comment type="caution">
    <text evidence="4">The sequence shown here is derived from an EMBL/GenBank/DDBJ whole genome shotgun (WGS) entry which is preliminary data.</text>
</comment>
<dbReference type="InterPro" id="IPR043504">
    <property type="entry name" value="Peptidase_S1_PA_chymotrypsin"/>
</dbReference>
<feature type="transmembrane region" description="Helical" evidence="2">
    <location>
        <begin position="383"/>
        <end position="407"/>
    </location>
</feature>